<feature type="transmembrane region" description="Helical" evidence="1">
    <location>
        <begin position="154"/>
        <end position="175"/>
    </location>
</feature>
<feature type="transmembrane region" description="Helical" evidence="1">
    <location>
        <begin position="117"/>
        <end position="142"/>
    </location>
</feature>
<gene>
    <name evidence="2" type="ORF">BJEO58_00152</name>
</gene>
<organism evidence="2 3">
    <name type="scientific">Brevibacterium jeotgali</name>
    <dbReference type="NCBI Taxonomy" id="1262550"/>
    <lineage>
        <taxon>Bacteria</taxon>
        <taxon>Bacillati</taxon>
        <taxon>Actinomycetota</taxon>
        <taxon>Actinomycetes</taxon>
        <taxon>Micrococcales</taxon>
        <taxon>Brevibacteriaceae</taxon>
        <taxon>Brevibacterium</taxon>
    </lineage>
</organism>
<feature type="transmembrane region" description="Helical" evidence="1">
    <location>
        <begin position="187"/>
        <end position="208"/>
    </location>
</feature>
<feature type="transmembrane region" description="Helical" evidence="1">
    <location>
        <begin position="55"/>
        <end position="75"/>
    </location>
</feature>
<evidence type="ECO:0000313" key="2">
    <source>
        <dbReference type="EMBL" id="SMY10582.1"/>
    </source>
</evidence>
<sequence>MPARAQADAPPVARALYFSGVGLTIVYTVAFGYIVQAVFAASSTNPGSADVVFGLVRAVEHTITTGLMVAGVLLFRTAPMERRLTAMGIVLFLPVFSLAVNTVQGSMASAVGIGPGAVFSAFLLISSAAVMFAHAVCLLTAWNIVAGRAVSVHMIALCGAVGLTLVRAVVQAAALRMQGTNVSAEWLLSWVSFALLLCGMAALFFVSWKRRHAVR</sequence>
<protein>
    <submittedName>
        <fullName evidence="2">Uncharacterized protein</fullName>
    </submittedName>
</protein>
<dbReference type="RefSeq" id="WP_101586865.1">
    <property type="nucleotide sequence ID" value="NZ_FXZM01000001.1"/>
</dbReference>
<accession>A0A2H1L143</accession>
<evidence type="ECO:0000256" key="1">
    <source>
        <dbReference type="SAM" id="Phobius"/>
    </source>
</evidence>
<keyword evidence="1" id="KW-0472">Membrane</keyword>
<keyword evidence="3" id="KW-1185">Reference proteome</keyword>
<keyword evidence="1" id="KW-1133">Transmembrane helix</keyword>
<evidence type="ECO:0000313" key="3">
    <source>
        <dbReference type="Proteomes" id="UP000234462"/>
    </source>
</evidence>
<dbReference type="EMBL" id="FXZM01000001">
    <property type="protein sequence ID" value="SMY10582.1"/>
    <property type="molecule type" value="Genomic_DNA"/>
</dbReference>
<proteinExistence type="predicted"/>
<feature type="transmembrane region" description="Helical" evidence="1">
    <location>
        <begin position="87"/>
        <end position="111"/>
    </location>
</feature>
<reference evidence="3" key="1">
    <citation type="submission" date="2017-03" db="EMBL/GenBank/DDBJ databases">
        <authorList>
            <person name="Monnet C."/>
        </authorList>
    </citation>
    <scope>NUCLEOTIDE SEQUENCE [LARGE SCALE GENOMIC DNA]</scope>
    <source>
        <strain evidence="3">SJ5-8</strain>
    </source>
</reference>
<keyword evidence="1" id="KW-0812">Transmembrane</keyword>
<dbReference type="OrthoDB" id="9962027at2"/>
<dbReference type="Proteomes" id="UP000234462">
    <property type="component" value="Unassembled WGS sequence"/>
</dbReference>
<name>A0A2H1L143_9MICO</name>
<dbReference type="AlphaFoldDB" id="A0A2H1L143"/>
<feature type="transmembrane region" description="Helical" evidence="1">
    <location>
        <begin position="12"/>
        <end position="35"/>
    </location>
</feature>